<keyword evidence="1" id="KW-0479">Metal-binding</keyword>
<evidence type="ECO:0000256" key="2">
    <source>
        <dbReference type="ARBA" id="ARBA00022771"/>
    </source>
</evidence>
<dbReference type="SMART" id="SM00980">
    <property type="entry name" value="THAP"/>
    <property type="match status" value="1"/>
</dbReference>
<feature type="region of interest" description="Disordered" evidence="6">
    <location>
        <begin position="491"/>
        <end position="518"/>
    </location>
</feature>
<proteinExistence type="predicted"/>
<dbReference type="PANTHER" id="PTHR37984">
    <property type="entry name" value="PROTEIN CBG26694"/>
    <property type="match status" value="1"/>
</dbReference>
<dbReference type="PROSITE" id="PS50994">
    <property type="entry name" value="INTEGRASE"/>
    <property type="match status" value="1"/>
</dbReference>
<evidence type="ECO:0000256" key="4">
    <source>
        <dbReference type="ARBA" id="ARBA00023125"/>
    </source>
</evidence>
<organism evidence="9 10">
    <name type="scientific">Synaphobranchus kaupii</name>
    <name type="common">Kaup's arrowtooth eel</name>
    <dbReference type="NCBI Taxonomy" id="118154"/>
    <lineage>
        <taxon>Eukaryota</taxon>
        <taxon>Metazoa</taxon>
        <taxon>Chordata</taxon>
        <taxon>Craniata</taxon>
        <taxon>Vertebrata</taxon>
        <taxon>Euteleostomi</taxon>
        <taxon>Actinopterygii</taxon>
        <taxon>Neopterygii</taxon>
        <taxon>Teleostei</taxon>
        <taxon>Anguilliformes</taxon>
        <taxon>Synaphobranchidae</taxon>
        <taxon>Synaphobranchus</taxon>
    </lineage>
</organism>
<dbReference type="InterPro" id="IPR050951">
    <property type="entry name" value="Retrovirus_Pol_polyprotein"/>
</dbReference>
<evidence type="ECO:0000256" key="3">
    <source>
        <dbReference type="ARBA" id="ARBA00022833"/>
    </source>
</evidence>
<sequence>GRRKGGGSRHLDAYADRLQNQLAEVKNRSLQIILKHPSTMSCCAIGCRNRHGQKGDLQFYRIPSKMKPFEASRRVLWLKALRRTDATDNIRVCSAHFLSGRRSDDPKSPDYVPSWFAHTTTAEKERSMAAMRRYRRYQGVRIRKADTRKMSAVEQAALDCFKTGLLPSSSDRHVYSCFPSLCQEYVRRNLMEGQTSTRSSVTAAYTRPTAEPTKDNRLTGENPYLKTWLRHDYDPLKKAQKPEKSSQLSANGMLNIRSVDEIKLHPTRFHEDYCAPESVQWGKGVWKKENCENSMNSKFSIKVTAKWEWLSVDLRGPLPETLEGRRFLLIVMDLYSKWAEVYPMRTSSAREVALNIRNLVCQLGLPHALFSHLSKPFIKAVNKALSIYMAMEDCSLVVYHPQACSLDPATHTGVSSMVTKLVEDHKESWDLHLHTYLFALRIKRHPNTGKSPFYSLYRRDPQEDSSDAPQKLVGLSDDHPISRILVSPPLDVTQEPLPSSSPAAPSSSLPPPSSEALKSDKPTLVCVAQMLVGFANGSPVTNGVFLLPAPRNSNPTKSLV</sequence>
<keyword evidence="2 5" id="KW-0863">Zinc-finger</keyword>
<feature type="region of interest" description="Disordered" evidence="6">
    <location>
        <begin position="453"/>
        <end position="475"/>
    </location>
</feature>
<dbReference type="Proteomes" id="UP001152622">
    <property type="component" value="Chromosome 12"/>
</dbReference>
<feature type="domain" description="Integrase catalytic" evidence="8">
    <location>
        <begin position="302"/>
        <end position="460"/>
    </location>
</feature>
<evidence type="ECO:0000259" key="7">
    <source>
        <dbReference type="PROSITE" id="PS50950"/>
    </source>
</evidence>
<feature type="compositionally biased region" description="Low complexity" evidence="6">
    <location>
        <begin position="496"/>
        <end position="507"/>
    </location>
</feature>
<protein>
    <recommendedName>
        <fullName evidence="11">THAP-type domain-containing protein</fullName>
    </recommendedName>
</protein>
<dbReference type="PROSITE" id="PS50950">
    <property type="entry name" value="ZF_THAP"/>
    <property type="match status" value="1"/>
</dbReference>
<keyword evidence="3" id="KW-0862">Zinc</keyword>
<name>A0A9Q1EVP4_SYNKA</name>
<evidence type="ECO:0000256" key="6">
    <source>
        <dbReference type="SAM" id="MobiDB-lite"/>
    </source>
</evidence>
<evidence type="ECO:0000313" key="9">
    <source>
        <dbReference type="EMBL" id="KAJ8345930.1"/>
    </source>
</evidence>
<dbReference type="Pfam" id="PF05485">
    <property type="entry name" value="THAP"/>
    <property type="match status" value="1"/>
</dbReference>
<dbReference type="EMBL" id="JAINUF010000012">
    <property type="protein sequence ID" value="KAJ8345930.1"/>
    <property type="molecule type" value="Genomic_DNA"/>
</dbReference>
<dbReference type="AlphaFoldDB" id="A0A9Q1EVP4"/>
<evidence type="ECO:0000256" key="5">
    <source>
        <dbReference type="PROSITE-ProRule" id="PRU00309"/>
    </source>
</evidence>
<dbReference type="PANTHER" id="PTHR37984:SF5">
    <property type="entry name" value="PROTEIN NYNRIN-LIKE"/>
    <property type="match status" value="1"/>
</dbReference>
<dbReference type="Gene3D" id="3.30.420.10">
    <property type="entry name" value="Ribonuclease H-like superfamily/Ribonuclease H"/>
    <property type="match status" value="1"/>
</dbReference>
<evidence type="ECO:0008006" key="11">
    <source>
        <dbReference type="Google" id="ProtNLM"/>
    </source>
</evidence>
<dbReference type="GO" id="GO:0003677">
    <property type="term" value="F:DNA binding"/>
    <property type="evidence" value="ECO:0007669"/>
    <property type="project" value="UniProtKB-UniRule"/>
</dbReference>
<feature type="non-terminal residue" evidence="9">
    <location>
        <position position="1"/>
    </location>
</feature>
<dbReference type="InterPro" id="IPR006612">
    <property type="entry name" value="THAP_Znf"/>
</dbReference>
<dbReference type="GO" id="GO:0008270">
    <property type="term" value="F:zinc ion binding"/>
    <property type="evidence" value="ECO:0007669"/>
    <property type="project" value="UniProtKB-KW"/>
</dbReference>
<comment type="caution">
    <text evidence="9">The sequence shown here is derived from an EMBL/GenBank/DDBJ whole genome shotgun (WGS) entry which is preliminary data.</text>
</comment>
<dbReference type="SUPFAM" id="SSF53098">
    <property type="entry name" value="Ribonuclease H-like"/>
    <property type="match status" value="1"/>
</dbReference>
<gene>
    <name evidence="9" type="ORF">SKAU_G00301230</name>
</gene>
<feature type="region of interest" description="Disordered" evidence="6">
    <location>
        <begin position="197"/>
        <end position="218"/>
    </location>
</feature>
<dbReference type="OrthoDB" id="413122at2759"/>
<accession>A0A9Q1EVP4</accession>
<dbReference type="InterPro" id="IPR012337">
    <property type="entry name" value="RNaseH-like_sf"/>
</dbReference>
<dbReference type="GO" id="GO:0015074">
    <property type="term" value="P:DNA integration"/>
    <property type="evidence" value="ECO:0007669"/>
    <property type="project" value="InterPro"/>
</dbReference>
<reference evidence="9" key="1">
    <citation type="journal article" date="2023" name="Science">
        <title>Genome structures resolve the early diversification of teleost fishes.</title>
        <authorList>
            <person name="Parey E."/>
            <person name="Louis A."/>
            <person name="Montfort J."/>
            <person name="Bouchez O."/>
            <person name="Roques C."/>
            <person name="Iampietro C."/>
            <person name="Lluch J."/>
            <person name="Castinel A."/>
            <person name="Donnadieu C."/>
            <person name="Desvignes T."/>
            <person name="Floi Bucao C."/>
            <person name="Jouanno E."/>
            <person name="Wen M."/>
            <person name="Mejri S."/>
            <person name="Dirks R."/>
            <person name="Jansen H."/>
            <person name="Henkel C."/>
            <person name="Chen W.J."/>
            <person name="Zahm M."/>
            <person name="Cabau C."/>
            <person name="Klopp C."/>
            <person name="Thompson A.W."/>
            <person name="Robinson-Rechavi M."/>
            <person name="Braasch I."/>
            <person name="Lecointre G."/>
            <person name="Bobe J."/>
            <person name="Postlethwait J.H."/>
            <person name="Berthelot C."/>
            <person name="Roest Crollius H."/>
            <person name="Guiguen Y."/>
        </authorList>
    </citation>
    <scope>NUCLEOTIDE SEQUENCE</scope>
    <source>
        <strain evidence="9">WJC10195</strain>
    </source>
</reference>
<keyword evidence="10" id="KW-1185">Reference proteome</keyword>
<feature type="domain" description="THAP-type" evidence="7">
    <location>
        <begin position="36"/>
        <end position="116"/>
    </location>
</feature>
<dbReference type="InterPro" id="IPR001584">
    <property type="entry name" value="Integrase_cat-core"/>
</dbReference>
<evidence type="ECO:0000313" key="10">
    <source>
        <dbReference type="Proteomes" id="UP001152622"/>
    </source>
</evidence>
<evidence type="ECO:0000256" key="1">
    <source>
        <dbReference type="ARBA" id="ARBA00022723"/>
    </source>
</evidence>
<keyword evidence="4 5" id="KW-0238">DNA-binding</keyword>
<evidence type="ECO:0000259" key="8">
    <source>
        <dbReference type="PROSITE" id="PS50994"/>
    </source>
</evidence>
<dbReference type="InterPro" id="IPR036397">
    <property type="entry name" value="RNaseH_sf"/>
</dbReference>
<dbReference type="SUPFAM" id="SSF57716">
    <property type="entry name" value="Glucocorticoid receptor-like (DNA-binding domain)"/>
    <property type="match status" value="1"/>
</dbReference>